<dbReference type="InterPro" id="IPR019734">
    <property type="entry name" value="TPR_rpt"/>
</dbReference>
<dbReference type="Gene3D" id="1.25.40.10">
    <property type="entry name" value="Tetratricopeptide repeat domain"/>
    <property type="match status" value="1"/>
</dbReference>
<dbReference type="PROSITE" id="PS51257">
    <property type="entry name" value="PROKAR_LIPOPROTEIN"/>
    <property type="match status" value="1"/>
</dbReference>
<evidence type="ECO:0000313" key="1">
    <source>
        <dbReference type="EMBL" id="SVA56710.1"/>
    </source>
</evidence>
<accession>A0A381WWA2</accession>
<organism evidence="1">
    <name type="scientific">marine metagenome</name>
    <dbReference type="NCBI Taxonomy" id="408172"/>
    <lineage>
        <taxon>unclassified sequences</taxon>
        <taxon>metagenomes</taxon>
        <taxon>ecological metagenomes</taxon>
    </lineage>
</organism>
<proteinExistence type="predicted"/>
<protein>
    <submittedName>
        <fullName evidence="1">Uncharacterized protein</fullName>
    </submittedName>
</protein>
<dbReference type="PROSITE" id="PS50005">
    <property type="entry name" value="TPR"/>
    <property type="match status" value="2"/>
</dbReference>
<gene>
    <name evidence="1" type="ORF">METZ01_LOCUS109564</name>
</gene>
<dbReference type="InterPro" id="IPR011990">
    <property type="entry name" value="TPR-like_helical_dom_sf"/>
</dbReference>
<reference evidence="1" key="1">
    <citation type="submission" date="2018-05" db="EMBL/GenBank/DDBJ databases">
        <authorList>
            <person name="Lanie J.A."/>
            <person name="Ng W.-L."/>
            <person name="Kazmierczak K.M."/>
            <person name="Andrzejewski T.M."/>
            <person name="Davidsen T.M."/>
            <person name="Wayne K.J."/>
            <person name="Tettelin H."/>
            <person name="Glass J.I."/>
            <person name="Rusch D."/>
            <person name="Podicherti R."/>
            <person name="Tsui H.-C.T."/>
            <person name="Winkler M.E."/>
        </authorList>
    </citation>
    <scope>NUCLEOTIDE SEQUENCE</scope>
</reference>
<dbReference type="SUPFAM" id="SSF48452">
    <property type="entry name" value="TPR-like"/>
    <property type="match status" value="1"/>
</dbReference>
<dbReference type="EMBL" id="UINC01013075">
    <property type="protein sequence ID" value="SVA56710.1"/>
    <property type="molecule type" value="Genomic_DNA"/>
</dbReference>
<sequence length="128" mass="14972">MFRLISYQTILLSALVLVLTGCSKDNPGRHLELGKWYNTKGLYDEAITEYREVIRLYPPSLQRLTREEYENLTTAHYNLALMYTKKGWWDFALDAAESSFQLQPNTDTHELIRLIRKQIMLSNNSEPS</sequence>
<dbReference type="SMART" id="SM00028">
    <property type="entry name" value="TPR"/>
    <property type="match status" value="2"/>
</dbReference>
<dbReference type="AlphaFoldDB" id="A0A381WWA2"/>
<name>A0A381WWA2_9ZZZZ</name>